<evidence type="ECO:0000313" key="2">
    <source>
        <dbReference type="EMBL" id="GAA4456910.1"/>
    </source>
</evidence>
<dbReference type="EMBL" id="BAABEZ010000022">
    <property type="protein sequence ID" value="GAA4456910.1"/>
    <property type="molecule type" value="Genomic_DNA"/>
</dbReference>
<dbReference type="InterPro" id="IPR010982">
    <property type="entry name" value="Lambda_DNA-bd_dom_sf"/>
</dbReference>
<comment type="caution">
    <text evidence="2">The sequence shown here is derived from an EMBL/GenBank/DDBJ whole genome shotgun (WGS) entry which is preliminary data.</text>
</comment>
<name>A0ABP8MYK3_9BACT</name>
<organism evidence="2 3">
    <name type="scientific">Rurimicrobium arvi</name>
    <dbReference type="NCBI Taxonomy" id="2049916"/>
    <lineage>
        <taxon>Bacteria</taxon>
        <taxon>Pseudomonadati</taxon>
        <taxon>Bacteroidota</taxon>
        <taxon>Chitinophagia</taxon>
        <taxon>Chitinophagales</taxon>
        <taxon>Chitinophagaceae</taxon>
        <taxon>Rurimicrobium</taxon>
    </lineage>
</organism>
<dbReference type="InterPro" id="IPR001387">
    <property type="entry name" value="Cro/C1-type_HTH"/>
</dbReference>
<sequence length="166" mass="19438">MKFDLKKFRMHYGFHKQKDFADKVNYQAPVISRMEKDEQGKPVSDKLLIAIENAFQVNLDQFKRYDRNKLGLYRDNVLPADFFQERITTKQGGGSHKENDNLKQQLIGLLEEKSALDNKYFVLSKQQHQKTVDLALLQEQLSLIRKLTDDSQQILERLLASEKIPL</sequence>
<dbReference type="CDD" id="cd00093">
    <property type="entry name" value="HTH_XRE"/>
    <property type="match status" value="1"/>
</dbReference>
<dbReference type="RefSeq" id="WP_344827110.1">
    <property type="nucleotide sequence ID" value="NZ_BAABEZ010000022.1"/>
</dbReference>
<protein>
    <recommendedName>
        <fullName evidence="1">HTH cro/C1-type domain-containing protein</fullName>
    </recommendedName>
</protein>
<dbReference type="Proteomes" id="UP001501410">
    <property type="component" value="Unassembled WGS sequence"/>
</dbReference>
<evidence type="ECO:0000313" key="3">
    <source>
        <dbReference type="Proteomes" id="UP001501410"/>
    </source>
</evidence>
<dbReference type="SMART" id="SM00530">
    <property type="entry name" value="HTH_XRE"/>
    <property type="match status" value="1"/>
</dbReference>
<evidence type="ECO:0000259" key="1">
    <source>
        <dbReference type="PROSITE" id="PS50943"/>
    </source>
</evidence>
<keyword evidence="3" id="KW-1185">Reference proteome</keyword>
<dbReference type="Gene3D" id="1.10.260.40">
    <property type="entry name" value="lambda repressor-like DNA-binding domains"/>
    <property type="match status" value="1"/>
</dbReference>
<feature type="domain" description="HTH cro/C1-type" evidence="1">
    <location>
        <begin position="17"/>
        <end position="62"/>
    </location>
</feature>
<gene>
    <name evidence="2" type="ORF">GCM10023092_22910</name>
</gene>
<proteinExistence type="predicted"/>
<dbReference type="PROSITE" id="PS50943">
    <property type="entry name" value="HTH_CROC1"/>
    <property type="match status" value="1"/>
</dbReference>
<reference evidence="3" key="1">
    <citation type="journal article" date="2019" name="Int. J. Syst. Evol. Microbiol.">
        <title>The Global Catalogue of Microorganisms (GCM) 10K type strain sequencing project: providing services to taxonomists for standard genome sequencing and annotation.</title>
        <authorList>
            <consortium name="The Broad Institute Genomics Platform"/>
            <consortium name="The Broad Institute Genome Sequencing Center for Infectious Disease"/>
            <person name="Wu L."/>
            <person name="Ma J."/>
        </authorList>
    </citation>
    <scope>NUCLEOTIDE SEQUENCE [LARGE SCALE GENOMIC DNA]</scope>
    <source>
        <strain evidence="3">JCM 31921</strain>
    </source>
</reference>
<dbReference type="SUPFAM" id="SSF47413">
    <property type="entry name" value="lambda repressor-like DNA-binding domains"/>
    <property type="match status" value="1"/>
</dbReference>
<accession>A0ABP8MYK3</accession>